<dbReference type="EMBL" id="JAQIIO010000006">
    <property type="protein sequence ID" value="MDA5094880.1"/>
    <property type="molecule type" value="Genomic_DNA"/>
</dbReference>
<evidence type="ECO:0000313" key="3">
    <source>
        <dbReference type="Proteomes" id="UP001528040"/>
    </source>
</evidence>
<feature type="transmembrane region" description="Helical" evidence="1">
    <location>
        <begin position="22"/>
        <end position="42"/>
    </location>
</feature>
<keyword evidence="1" id="KW-1133">Transmembrane helix</keyword>
<proteinExistence type="predicted"/>
<keyword evidence="1" id="KW-0472">Membrane</keyword>
<name>A0ABT4W305_9RHOB</name>
<protein>
    <submittedName>
        <fullName evidence="2">Uncharacterized protein</fullName>
    </submittedName>
</protein>
<gene>
    <name evidence="2" type="ORF">O2N63_12370</name>
</gene>
<comment type="caution">
    <text evidence="2">The sequence shown here is derived from an EMBL/GenBank/DDBJ whole genome shotgun (WGS) entry which is preliminary data.</text>
</comment>
<reference evidence="2 3" key="1">
    <citation type="submission" date="2023-01" db="EMBL/GenBank/DDBJ databases">
        <authorList>
            <person name="Yoon J.-W."/>
        </authorList>
    </citation>
    <scope>NUCLEOTIDE SEQUENCE [LARGE SCALE GENOMIC DNA]</scope>
    <source>
        <strain evidence="2 3">KMU-50</strain>
    </source>
</reference>
<organism evidence="2 3">
    <name type="scientific">Aliiroseovarius salicola</name>
    <dbReference type="NCBI Taxonomy" id="3009082"/>
    <lineage>
        <taxon>Bacteria</taxon>
        <taxon>Pseudomonadati</taxon>
        <taxon>Pseudomonadota</taxon>
        <taxon>Alphaproteobacteria</taxon>
        <taxon>Rhodobacterales</taxon>
        <taxon>Paracoccaceae</taxon>
        <taxon>Aliiroseovarius</taxon>
    </lineage>
</organism>
<dbReference type="Proteomes" id="UP001528040">
    <property type="component" value="Unassembled WGS sequence"/>
</dbReference>
<evidence type="ECO:0000256" key="1">
    <source>
        <dbReference type="SAM" id="Phobius"/>
    </source>
</evidence>
<accession>A0ABT4W305</accession>
<keyword evidence="1" id="KW-0812">Transmembrane</keyword>
<dbReference type="RefSeq" id="WP_271054587.1">
    <property type="nucleotide sequence ID" value="NZ_JAQIIO010000006.1"/>
</dbReference>
<evidence type="ECO:0000313" key="2">
    <source>
        <dbReference type="EMBL" id="MDA5094880.1"/>
    </source>
</evidence>
<sequence>MDHIQSGYRGLSLLIDLNLDRFLFAGAIGLALTSAVVIVNMFV</sequence>
<keyword evidence="3" id="KW-1185">Reference proteome</keyword>